<proteinExistence type="predicted"/>
<reference evidence="1 2" key="1">
    <citation type="submission" date="2020-10" db="EMBL/GenBank/DDBJ databases">
        <title>Sequencing the genomes of 1000 actinobacteria strains.</title>
        <authorList>
            <person name="Klenk H.-P."/>
        </authorList>
    </citation>
    <scope>NUCLEOTIDE SEQUENCE [LARGE SCALE GENOMIC DNA]</scope>
    <source>
        <strain evidence="1 2">DSM 41803</strain>
    </source>
</reference>
<evidence type="ECO:0000313" key="1">
    <source>
        <dbReference type="EMBL" id="MBE1594185.1"/>
    </source>
</evidence>
<accession>A0A8I0TM53</accession>
<dbReference type="GeneID" id="86824991"/>
<gene>
    <name evidence="1" type="ORF">H4687_000314</name>
</gene>
<dbReference type="AlphaFoldDB" id="A0A8I0TM53"/>
<comment type="caution">
    <text evidence="1">The sequence shown here is derived from an EMBL/GenBank/DDBJ whole genome shotgun (WGS) entry which is preliminary data.</text>
</comment>
<dbReference type="SUPFAM" id="SSF53474">
    <property type="entry name" value="alpha/beta-Hydrolases"/>
    <property type="match status" value="1"/>
</dbReference>
<sequence length="69" mass="6980">MGSAAPATRGPDDCRATSVISAGPEPEAASPTVVLVPGINMNGIVHRHIAQALASQWPTVVLDVPGRPA</sequence>
<organism evidence="1 2">
    <name type="scientific">Streptomyces stelliscabiei</name>
    <dbReference type="NCBI Taxonomy" id="146820"/>
    <lineage>
        <taxon>Bacteria</taxon>
        <taxon>Bacillati</taxon>
        <taxon>Actinomycetota</taxon>
        <taxon>Actinomycetes</taxon>
        <taxon>Kitasatosporales</taxon>
        <taxon>Streptomycetaceae</taxon>
        <taxon>Streptomyces</taxon>
    </lineage>
</organism>
<dbReference type="Proteomes" id="UP000629287">
    <property type="component" value="Unassembled WGS sequence"/>
</dbReference>
<dbReference type="InterPro" id="IPR029058">
    <property type="entry name" value="AB_hydrolase_fold"/>
</dbReference>
<name>A0A8I0TM53_9ACTN</name>
<dbReference type="RefSeq" id="WP_050399410.1">
    <property type="nucleotide sequence ID" value="NZ_JADBGF010000001.1"/>
</dbReference>
<dbReference type="Gene3D" id="3.40.50.1820">
    <property type="entry name" value="alpha/beta hydrolase"/>
    <property type="match status" value="1"/>
</dbReference>
<evidence type="ECO:0000313" key="2">
    <source>
        <dbReference type="Proteomes" id="UP000629287"/>
    </source>
</evidence>
<dbReference type="EMBL" id="JADBGF010000001">
    <property type="protein sequence ID" value="MBE1594185.1"/>
    <property type="molecule type" value="Genomic_DNA"/>
</dbReference>
<dbReference type="OrthoDB" id="5513277at2"/>
<keyword evidence="2" id="KW-1185">Reference proteome</keyword>
<protein>
    <submittedName>
        <fullName evidence="1">Pimeloyl-ACP methyl ester carboxylesterase</fullName>
    </submittedName>
</protein>